<protein>
    <submittedName>
        <fullName evidence="3">Acyl-protein thioesterase</fullName>
    </submittedName>
</protein>
<feature type="compositionally biased region" description="Low complexity" evidence="2">
    <location>
        <begin position="24"/>
        <end position="59"/>
    </location>
</feature>
<evidence type="ECO:0000256" key="1">
    <source>
        <dbReference type="SAM" id="Coils"/>
    </source>
</evidence>
<feature type="region of interest" description="Disordered" evidence="2">
    <location>
        <begin position="118"/>
        <end position="162"/>
    </location>
</feature>
<feature type="region of interest" description="Disordered" evidence="2">
    <location>
        <begin position="23"/>
        <end position="59"/>
    </location>
</feature>
<proteinExistence type="predicted"/>
<dbReference type="Gene3D" id="3.30.70.330">
    <property type="match status" value="1"/>
</dbReference>
<dbReference type="SUPFAM" id="SSF54928">
    <property type="entry name" value="RNA-binding domain, RBD"/>
    <property type="match status" value="1"/>
</dbReference>
<sequence length="389" mass="41180">MNPPISTTEDDELFLKEMAEQQDGGVVMGRTTGRGGNLSNDANAADDALATGSSSSNNNNSMLLGDILQTLQRSEALLKSVRDENSELRTQLGVLEQQLDRTRENLRDLTARKLLETTSTTLSSSDNTKDDSSPAVSMPVNDAEQDTTTIGGSGGGEGGDYAPTVGASEDDFIMAAAAAANNNSNAISSSGSGPDTNHYPIPWSAVVKGVFTDTTTDTHHTTPTLPVDAIPTADEGGGKHNGSDDDDEECSDDDGCGPWPLWRILDMLSCIPDEQVVCVKKIQLIKAHVSTVLRNYFSSYGHVVTILLLQRKTRSHTSTLPPNMGFVVMSDPNAVKRILHNPEHNIQGNLCETTSFQNKRKVRQAGPGAGSISSPKTADHASGAGGGTL</sequence>
<feature type="region of interest" description="Disordered" evidence="2">
    <location>
        <begin position="214"/>
        <end position="253"/>
    </location>
</feature>
<dbReference type="AlphaFoldDB" id="A0A7J6U154"/>
<organism evidence="3 4">
    <name type="scientific">Perkinsus olseni</name>
    <name type="common">Perkinsus atlanticus</name>
    <dbReference type="NCBI Taxonomy" id="32597"/>
    <lineage>
        <taxon>Eukaryota</taxon>
        <taxon>Sar</taxon>
        <taxon>Alveolata</taxon>
        <taxon>Perkinsozoa</taxon>
        <taxon>Perkinsea</taxon>
        <taxon>Perkinsida</taxon>
        <taxon>Perkinsidae</taxon>
        <taxon>Perkinsus</taxon>
    </lineage>
</organism>
<comment type="caution">
    <text evidence="3">The sequence shown here is derived from an EMBL/GenBank/DDBJ whole genome shotgun (WGS) entry which is preliminary data.</text>
</comment>
<feature type="compositionally biased region" description="Acidic residues" evidence="2">
    <location>
        <begin position="244"/>
        <end position="253"/>
    </location>
</feature>
<evidence type="ECO:0000313" key="3">
    <source>
        <dbReference type="EMBL" id="KAF4750426.1"/>
    </source>
</evidence>
<reference evidence="3 4" key="1">
    <citation type="submission" date="2020-04" db="EMBL/GenBank/DDBJ databases">
        <title>Perkinsus olseni comparative genomics.</title>
        <authorList>
            <person name="Bogema D.R."/>
        </authorList>
    </citation>
    <scope>NUCLEOTIDE SEQUENCE [LARGE SCALE GENOMIC DNA]</scope>
    <source>
        <strain evidence="3">ATCC PRA-205</strain>
    </source>
</reference>
<dbReference type="EMBL" id="JABANM010003686">
    <property type="protein sequence ID" value="KAF4750426.1"/>
    <property type="molecule type" value="Genomic_DNA"/>
</dbReference>
<dbReference type="InterPro" id="IPR035979">
    <property type="entry name" value="RBD_domain_sf"/>
</dbReference>
<feature type="non-terminal residue" evidence="3">
    <location>
        <position position="389"/>
    </location>
</feature>
<keyword evidence="1" id="KW-0175">Coiled coil</keyword>
<feature type="region of interest" description="Disordered" evidence="2">
    <location>
        <begin position="362"/>
        <end position="389"/>
    </location>
</feature>
<feature type="coiled-coil region" evidence="1">
    <location>
        <begin position="71"/>
        <end position="112"/>
    </location>
</feature>
<dbReference type="InterPro" id="IPR012677">
    <property type="entry name" value="Nucleotide-bd_a/b_plait_sf"/>
</dbReference>
<evidence type="ECO:0000256" key="2">
    <source>
        <dbReference type="SAM" id="MobiDB-lite"/>
    </source>
</evidence>
<gene>
    <name evidence="3" type="primary">LYPLA1_6</name>
    <name evidence="3" type="ORF">FOZ62_028387</name>
</gene>
<accession>A0A7J6U154</accession>
<name>A0A7J6U154_PEROL</name>
<dbReference type="Proteomes" id="UP000574390">
    <property type="component" value="Unassembled WGS sequence"/>
</dbReference>
<evidence type="ECO:0000313" key="4">
    <source>
        <dbReference type="Proteomes" id="UP000574390"/>
    </source>
</evidence>
<dbReference type="GO" id="GO:0003676">
    <property type="term" value="F:nucleic acid binding"/>
    <property type="evidence" value="ECO:0007669"/>
    <property type="project" value="InterPro"/>
</dbReference>